<organism evidence="1 2">
    <name type="scientific">Ilex paraguariensis</name>
    <name type="common">yerba mate</name>
    <dbReference type="NCBI Taxonomy" id="185542"/>
    <lineage>
        <taxon>Eukaryota</taxon>
        <taxon>Viridiplantae</taxon>
        <taxon>Streptophyta</taxon>
        <taxon>Embryophyta</taxon>
        <taxon>Tracheophyta</taxon>
        <taxon>Spermatophyta</taxon>
        <taxon>Magnoliopsida</taxon>
        <taxon>eudicotyledons</taxon>
        <taxon>Gunneridae</taxon>
        <taxon>Pentapetalae</taxon>
        <taxon>asterids</taxon>
        <taxon>campanulids</taxon>
        <taxon>Aquifoliales</taxon>
        <taxon>Aquifoliaceae</taxon>
        <taxon>Ilex</taxon>
    </lineage>
</organism>
<comment type="caution">
    <text evidence="1">The sequence shown here is derived from an EMBL/GenBank/DDBJ whole genome shotgun (WGS) entry which is preliminary data.</text>
</comment>
<gene>
    <name evidence="1" type="ORF">ILEXP_LOCUS42624</name>
</gene>
<proteinExistence type="predicted"/>
<accession>A0ABC8TUQ9</accession>
<evidence type="ECO:0000313" key="1">
    <source>
        <dbReference type="EMBL" id="CAK9172930.1"/>
    </source>
</evidence>
<sequence>MTMCVTISRLTASIVHGLVWGWKINHSRAKSNSSATPVTFPSVKSSTFETVEKVMAGPDSFDYTASRMGRSTAALVGDMDP</sequence>
<reference evidence="1 2" key="1">
    <citation type="submission" date="2024-02" db="EMBL/GenBank/DDBJ databases">
        <authorList>
            <person name="Vignale AGUSTIN F."/>
            <person name="Sosa J E."/>
            <person name="Modenutti C."/>
        </authorList>
    </citation>
    <scope>NUCLEOTIDE SEQUENCE [LARGE SCALE GENOMIC DNA]</scope>
</reference>
<dbReference type="EMBL" id="CAUOFW020006107">
    <property type="protein sequence ID" value="CAK9172930.1"/>
    <property type="molecule type" value="Genomic_DNA"/>
</dbReference>
<dbReference type="Proteomes" id="UP001642360">
    <property type="component" value="Unassembled WGS sequence"/>
</dbReference>
<protein>
    <submittedName>
        <fullName evidence="1">Uncharacterized protein</fullName>
    </submittedName>
</protein>
<name>A0ABC8TUQ9_9AQUA</name>
<keyword evidence="2" id="KW-1185">Reference proteome</keyword>
<evidence type="ECO:0000313" key="2">
    <source>
        <dbReference type="Proteomes" id="UP001642360"/>
    </source>
</evidence>
<dbReference type="AlphaFoldDB" id="A0ABC8TUQ9"/>